<dbReference type="Pfam" id="PF05593">
    <property type="entry name" value="RHS_repeat"/>
    <property type="match status" value="1"/>
</dbReference>
<evidence type="ECO:0000313" key="1">
    <source>
        <dbReference type="EMBL" id="TDN41679.1"/>
    </source>
</evidence>
<protein>
    <submittedName>
        <fullName evidence="1">YD repeat-containing protein</fullName>
    </submittedName>
</protein>
<accession>A0A4R6DCK4</accession>
<organism evidence="1 2">
    <name type="scientific">Azoarcus indigens</name>
    <dbReference type="NCBI Taxonomy" id="29545"/>
    <lineage>
        <taxon>Bacteria</taxon>
        <taxon>Pseudomonadati</taxon>
        <taxon>Pseudomonadota</taxon>
        <taxon>Betaproteobacteria</taxon>
        <taxon>Rhodocyclales</taxon>
        <taxon>Zoogloeaceae</taxon>
        <taxon>Azoarcus</taxon>
    </lineage>
</organism>
<reference evidence="1 2" key="1">
    <citation type="submission" date="2019-03" db="EMBL/GenBank/DDBJ databases">
        <title>Genomic Encyclopedia of Type Strains, Phase IV (KMG-IV): sequencing the most valuable type-strain genomes for metagenomic binning, comparative biology and taxonomic classification.</title>
        <authorList>
            <person name="Goeker M."/>
        </authorList>
    </citation>
    <scope>NUCLEOTIDE SEQUENCE [LARGE SCALE GENOMIC DNA]</scope>
    <source>
        <strain evidence="1 2">DSM 12121</strain>
    </source>
</reference>
<gene>
    <name evidence="1" type="ORF">C7389_1621</name>
</gene>
<sequence length="128" mass="13607">MLPGTSKINATVTVATTSAYNAANKYVPQTAVADAGSGKLNLTTSFTYDAVGNLTQVDGPRTDVTDTSTFDAERRVTQTTDALGKQTRCGYDADGRLVRTAAQIGMQWLVSCRSYTTLASCSRLGARR</sequence>
<dbReference type="NCBIfam" id="TIGR01643">
    <property type="entry name" value="YD_repeat_2x"/>
    <property type="match status" value="1"/>
</dbReference>
<name>A0A4R6DCK4_9RHOO</name>
<dbReference type="RefSeq" id="WP_211168622.1">
    <property type="nucleotide sequence ID" value="NZ_SNVV01000062.1"/>
</dbReference>
<dbReference type="AlphaFoldDB" id="A0A4R6DCK4"/>
<dbReference type="InterPro" id="IPR031325">
    <property type="entry name" value="RHS_repeat"/>
</dbReference>
<evidence type="ECO:0000313" key="2">
    <source>
        <dbReference type="Proteomes" id="UP000295129"/>
    </source>
</evidence>
<keyword evidence="2" id="KW-1185">Reference proteome</keyword>
<dbReference type="InterPro" id="IPR006530">
    <property type="entry name" value="YD"/>
</dbReference>
<dbReference type="Gene3D" id="2.180.10.10">
    <property type="entry name" value="RHS repeat-associated core"/>
    <property type="match status" value="1"/>
</dbReference>
<dbReference type="Proteomes" id="UP000295129">
    <property type="component" value="Unassembled WGS sequence"/>
</dbReference>
<comment type="caution">
    <text evidence="1">The sequence shown here is derived from an EMBL/GenBank/DDBJ whole genome shotgun (WGS) entry which is preliminary data.</text>
</comment>
<dbReference type="EMBL" id="SNVV01000062">
    <property type="protein sequence ID" value="TDN41679.1"/>
    <property type="molecule type" value="Genomic_DNA"/>
</dbReference>
<proteinExistence type="predicted"/>